<gene>
    <name evidence="5" type="ORF">B5V51_964</name>
</gene>
<dbReference type="EMBL" id="NWSH01001169">
    <property type="protein sequence ID" value="PCG72281.1"/>
    <property type="molecule type" value="Genomic_DNA"/>
</dbReference>
<name>A0A2A4JJZ1_HELVI</name>
<sequence>MSRQPSTTEYLPGMLHTASPAGLLPAFSSWSVVCLGASSLYSHSLGLPEHLQPGFLPHTNYLLPWDCAVRLESMSAWRVSGPSRGRGKITPHHHLTVKIFIGFEYECPRGHRFMMSSPDTVAPVHVTLDPKVQPIPGGPIFIPQPVGSPPIKLSASAYWVLRLPYMYSDERGCLPRPRPGALQQPGMLIAPLFGLQD</sequence>
<evidence type="ECO:0000256" key="2">
    <source>
        <dbReference type="ARBA" id="ARBA00023161"/>
    </source>
</evidence>
<evidence type="ECO:0000313" key="5">
    <source>
        <dbReference type="EMBL" id="PCG72281.1"/>
    </source>
</evidence>
<evidence type="ECO:0000256" key="1">
    <source>
        <dbReference type="ARBA" id="ARBA00006443"/>
    </source>
</evidence>
<dbReference type="PANTHER" id="PTHR13091">
    <property type="entry name" value="AMPLIFIED IN BREAST CANCER 2-RELATED"/>
    <property type="match status" value="1"/>
</dbReference>
<dbReference type="Pfam" id="PF10220">
    <property type="entry name" value="Smg8_Smg9"/>
    <property type="match status" value="2"/>
</dbReference>
<evidence type="ECO:0000256" key="4">
    <source>
        <dbReference type="RuleBase" id="RU367133"/>
    </source>
</evidence>
<dbReference type="GO" id="GO:0000184">
    <property type="term" value="P:nuclear-transcribed mRNA catabolic process, nonsense-mediated decay"/>
    <property type="evidence" value="ECO:0007669"/>
    <property type="project" value="UniProtKB-UniRule"/>
</dbReference>
<protein>
    <recommendedName>
        <fullName evidence="3 4">Nonsense-mediated mRNA decay factor SMG8</fullName>
    </recommendedName>
</protein>
<comment type="caution">
    <text evidence="5">The sequence shown here is derived from an EMBL/GenBank/DDBJ whole genome shotgun (WGS) entry which is preliminary data.</text>
</comment>
<accession>A0A2A4JJZ1</accession>
<reference evidence="5" key="1">
    <citation type="submission" date="2017-09" db="EMBL/GenBank/DDBJ databases">
        <title>Contemporary evolution of a Lepidopteran species, Heliothis virescens, in response to modern agricultural practices.</title>
        <authorList>
            <person name="Fritz M.L."/>
            <person name="Deyonke A.M."/>
            <person name="Papanicolaou A."/>
            <person name="Micinski S."/>
            <person name="Westbrook J."/>
            <person name="Gould F."/>
        </authorList>
    </citation>
    <scope>NUCLEOTIDE SEQUENCE [LARGE SCALE GENOMIC DNA]</scope>
    <source>
        <strain evidence="5">HvINT-</strain>
        <tissue evidence="5">Whole body</tissue>
    </source>
</reference>
<dbReference type="PANTHER" id="PTHR13091:SF0">
    <property type="entry name" value="NONSENSE-MEDIATED MRNA DECAY FACTOR SMG8"/>
    <property type="match status" value="1"/>
</dbReference>
<comment type="similarity">
    <text evidence="1 4">Belongs to the SMG8 family.</text>
</comment>
<proteinExistence type="inferred from homology"/>
<dbReference type="STRING" id="7102.A0A2A4JJZ1"/>
<comment type="function">
    <text evidence="4">Involved in nonsense-mediated decay (NMD) of mRNAs containing premature stop codons.</text>
</comment>
<organism evidence="5">
    <name type="scientific">Heliothis virescens</name>
    <name type="common">Tobacco budworm moth</name>
    <dbReference type="NCBI Taxonomy" id="7102"/>
    <lineage>
        <taxon>Eukaryota</taxon>
        <taxon>Metazoa</taxon>
        <taxon>Ecdysozoa</taxon>
        <taxon>Arthropoda</taxon>
        <taxon>Hexapoda</taxon>
        <taxon>Insecta</taxon>
        <taxon>Pterygota</taxon>
        <taxon>Neoptera</taxon>
        <taxon>Endopterygota</taxon>
        <taxon>Lepidoptera</taxon>
        <taxon>Glossata</taxon>
        <taxon>Ditrysia</taxon>
        <taxon>Noctuoidea</taxon>
        <taxon>Noctuidae</taxon>
        <taxon>Heliothinae</taxon>
        <taxon>Heliothis</taxon>
    </lineage>
</organism>
<keyword evidence="2 4" id="KW-0866">Nonsense-mediated mRNA decay</keyword>
<dbReference type="AlphaFoldDB" id="A0A2A4JJZ1"/>
<dbReference type="InterPro" id="IPR019354">
    <property type="entry name" value="SMG8-like"/>
</dbReference>
<evidence type="ECO:0000256" key="3">
    <source>
        <dbReference type="ARBA" id="ARBA00029509"/>
    </source>
</evidence>